<feature type="region of interest" description="Disordered" evidence="5">
    <location>
        <begin position="434"/>
        <end position="453"/>
    </location>
</feature>
<keyword evidence="3" id="KW-0964">Secreted</keyword>
<dbReference type="Pfam" id="PF00151">
    <property type="entry name" value="Lipase"/>
    <property type="match status" value="1"/>
</dbReference>
<evidence type="ECO:0000256" key="2">
    <source>
        <dbReference type="ARBA" id="ARBA00010701"/>
    </source>
</evidence>
<gene>
    <name evidence="7" type="ORF">HHI36_016552</name>
</gene>
<dbReference type="SUPFAM" id="SSF53474">
    <property type="entry name" value="alpha/beta-Hydrolases"/>
    <property type="match status" value="1"/>
</dbReference>
<sequence length="453" mass="51678">MKTGKGTFYSYHEGQALKGPNEVSSFSNDYIYNNTEKFDVEQVNIEDNIDFKKWAELNFKANPLSVRSYGKDVPKNQKEIFVLSKVKGAYDKLASQADGAYNGKVPINHLKIADIAMVKQYIPSKFTGFHDELLQWPTTHERKLPEEDVRFSSIGFYVHLDELRAYDMTNLTTPTGFFDEPSEIIFLIHGWTERANLSWVQNMTQAYFSRRDKKYHVILVDWHYESNPWYYYAVKNIKVIGEFMAEWMMHLATLEGFDMNRYHIVSHSLGCHVSAFIGRHITKIKGRPLHRITALDAAGPGFFYKGPEKRLAIGDAEIIVAVHTDCGWLGYSNAFADVDFFPNGCIHSQPGCVDSVIEYLVETCSHTRSNIYWSEGVSKYSFYGTLCSSWEDYKKGLCANKKKLNFGGDMKSITKADAGTYYVETNGKEPYLKDKALPPNHGSINKNRGSIFG</sequence>
<name>A0ABD2NK14_9CUCU</name>
<evidence type="ECO:0000313" key="8">
    <source>
        <dbReference type="Proteomes" id="UP001516400"/>
    </source>
</evidence>
<proteinExistence type="inferred from homology"/>
<keyword evidence="8" id="KW-1185">Reference proteome</keyword>
<evidence type="ECO:0000256" key="3">
    <source>
        <dbReference type="ARBA" id="ARBA00022525"/>
    </source>
</evidence>
<feature type="compositionally biased region" description="Polar residues" evidence="5">
    <location>
        <begin position="442"/>
        <end position="453"/>
    </location>
</feature>
<dbReference type="Proteomes" id="UP001516400">
    <property type="component" value="Unassembled WGS sequence"/>
</dbReference>
<dbReference type="PRINTS" id="PR00821">
    <property type="entry name" value="TAGLIPASE"/>
</dbReference>
<comment type="similarity">
    <text evidence="2 4">Belongs to the AB hydrolase superfamily. Lipase family.</text>
</comment>
<comment type="caution">
    <text evidence="7">The sequence shown here is derived from an EMBL/GenBank/DDBJ whole genome shotgun (WGS) entry which is preliminary data.</text>
</comment>
<dbReference type="PANTHER" id="PTHR11610">
    <property type="entry name" value="LIPASE"/>
    <property type="match status" value="1"/>
</dbReference>
<feature type="domain" description="Lipase" evidence="6">
    <location>
        <begin position="178"/>
        <end position="431"/>
    </location>
</feature>
<dbReference type="Gene3D" id="3.40.50.1820">
    <property type="entry name" value="alpha/beta hydrolase"/>
    <property type="match status" value="1"/>
</dbReference>
<organism evidence="7 8">
    <name type="scientific">Cryptolaemus montrouzieri</name>
    <dbReference type="NCBI Taxonomy" id="559131"/>
    <lineage>
        <taxon>Eukaryota</taxon>
        <taxon>Metazoa</taxon>
        <taxon>Ecdysozoa</taxon>
        <taxon>Arthropoda</taxon>
        <taxon>Hexapoda</taxon>
        <taxon>Insecta</taxon>
        <taxon>Pterygota</taxon>
        <taxon>Neoptera</taxon>
        <taxon>Endopterygota</taxon>
        <taxon>Coleoptera</taxon>
        <taxon>Polyphaga</taxon>
        <taxon>Cucujiformia</taxon>
        <taxon>Coccinelloidea</taxon>
        <taxon>Coccinellidae</taxon>
        <taxon>Scymninae</taxon>
        <taxon>Scymnini</taxon>
        <taxon>Cryptolaemus</taxon>
    </lineage>
</organism>
<comment type="subcellular location">
    <subcellularLocation>
        <location evidence="1">Secreted</location>
    </subcellularLocation>
</comment>
<protein>
    <recommendedName>
        <fullName evidence="6">Lipase domain-containing protein</fullName>
    </recommendedName>
</protein>
<evidence type="ECO:0000259" key="6">
    <source>
        <dbReference type="Pfam" id="PF00151"/>
    </source>
</evidence>
<dbReference type="GO" id="GO:0005576">
    <property type="term" value="C:extracellular region"/>
    <property type="evidence" value="ECO:0007669"/>
    <property type="project" value="UniProtKB-SubCell"/>
</dbReference>
<evidence type="ECO:0000313" key="7">
    <source>
        <dbReference type="EMBL" id="KAL3279036.1"/>
    </source>
</evidence>
<dbReference type="AlphaFoldDB" id="A0ABD2NK14"/>
<dbReference type="InterPro" id="IPR029058">
    <property type="entry name" value="AB_hydrolase_fold"/>
</dbReference>
<accession>A0ABD2NK14</accession>
<dbReference type="InterPro" id="IPR000734">
    <property type="entry name" value="TAG_lipase"/>
</dbReference>
<dbReference type="EMBL" id="JABFTP020000124">
    <property type="protein sequence ID" value="KAL3279036.1"/>
    <property type="molecule type" value="Genomic_DNA"/>
</dbReference>
<dbReference type="PANTHER" id="PTHR11610:SF173">
    <property type="entry name" value="LIPASE DOMAIN-CONTAINING PROTEIN-RELATED"/>
    <property type="match status" value="1"/>
</dbReference>
<evidence type="ECO:0000256" key="1">
    <source>
        <dbReference type="ARBA" id="ARBA00004613"/>
    </source>
</evidence>
<evidence type="ECO:0000256" key="5">
    <source>
        <dbReference type="SAM" id="MobiDB-lite"/>
    </source>
</evidence>
<evidence type="ECO:0000256" key="4">
    <source>
        <dbReference type="RuleBase" id="RU004262"/>
    </source>
</evidence>
<dbReference type="InterPro" id="IPR013818">
    <property type="entry name" value="Lipase"/>
</dbReference>
<reference evidence="7 8" key="1">
    <citation type="journal article" date="2021" name="BMC Biol.">
        <title>Horizontally acquired antibacterial genes associated with adaptive radiation of ladybird beetles.</title>
        <authorList>
            <person name="Li H.S."/>
            <person name="Tang X.F."/>
            <person name="Huang Y.H."/>
            <person name="Xu Z.Y."/>
            <person name="Chen M.L."/>
            <person name="Du X.Y."/>
            <person name="Qiu B.Y."/>
            <person name="Chen P.T."/>
            <person name="Zhang W."/>
            <person name="Slipinski A."/>
            <person name="Escalona H.E."/>
            <person name="Waterhouse R.M."/>
            <person name="Zwick A."/>
            <person name="Pang H."/>
        </authorList>
    </citation>
    <scope>NUCLEOTIDE SEQUENCE [LARGE SCALE GENOMIC DNA]</scope>
    <source>
        <strain evidence="7">SYSU2018</strain>
    </source>
</reference>